<evidence type="ECO:0000313" key="3">
    <source>
        <dbReference type="Proteomes" id="UP000652219"/>
    </source>
</evidence>
<evidence type="ECO:0000313" key="2">
    <source>
        <dbReference type="EMBL" id="KAF6804858.1"/>
    </source>
</evidence>
<dbReference type="AlphaFoldDB" id="A0A8H6MQS1"/>
<dbReference type="EMBL" id="WIGN01000197">
    <property type="protein sequence ID" value="KAF6804858.1"/>
    <property type="molecule type" value="Genomic_DNA"/>
</dbReference>
<sequence>MGSSKTKPRPTAKTCDETATRPSETPGAVTAASLIEIPIDSDGDLILRAGSESKGAEKAFRVCSMDLPEDDPRGLKVLLHIVHANFTKVALLKPWADKWLNVAKYLSGTEQSKPEGRDLAKVLYIAWELGQAGLQKWAMNELIVSCHVNADGKMVTDDNVILNDFGPIGPPGLLVILGSFMREMAAHRGGVVPSVAYGKAGESIKLLSKSVIDITEEVVYYKGHKTCTPAAEIKSIVKQTQGQILKLEAAHIEKMKQRRKDRGFILPNKKV</sequence>
<proteinExistence type="predicted"/>
<organism evidence="2 3">
    <name type="scientific">Colletotrichum sojae</name>
    <dbReference type="NCBI Taxonomy" id="2175907"/>
    <lineage>
        <taxon>Eukaryota</taxon>
        <taxon>Fungi</taxon>
        <taxon>Dikarya</taxon>
        <taxon>Ascomycota</taxon>
        <taxon>Pezizomycotina</taxon>
        <taxon>Sordariomycetes</taxon>
        <taxon>Hypocreomycetidae</taxon>
        <taxon>Glomerellales</taxon>
        <taxon>Glomerellaceae</taxon>
        <taxon>Colletotrichum</taxon>
        <taxon>Colletotrichum orchidearum species complex</taxon>
    </lineage>
</organism>
<comment type="caution">
    <text evidence="2">The sequence shown here is derived from an EMBL/GenBank/DDBJ whole genome shotgun (WGS) entry which is preliminary data.</text>
</comment>
<feature type="compositionally biased region" description="Basic residues" evidence="1">
    <location>
        <begin position="1"/>
        <end position="10"/>
    </location>
</feature>
<feature type="region of interest" description="Disordered" evidence="1">
    <location>
        <begin position="1"/>
        <end position="27"/>
    </location>
</feature>
<accession>A0A8H6MQS1</accession>
<evidence type="ECO:0000256" key="1">
    <source>
        <dbReference type="SAM" id="MobiDB-lite"/>
    </source>
</evidence>
<reference evidence="2 3" key="1">
    <citation type="journal article" date="2020" name="Phytopathology">
        <title>Genome Sequence Resources of Colletotrichum truncatum, C. plurivorum, C. musicola, and C. sojae: Four Species Pathogenic to Soybean (Glycine max).</title>
        <authorList>
            <person name="Rogerio F."/>
            <person name="Boufleur T.R."/>
            <person name="Ciampi-Guillardi M."/>
            <person name="Sukno S.A."/>
            <person name="Thon M.R."/>
            <person name="Massola Junior N.S."/>
            <person name="Baroncelli R."/>
        </authorList>
    </citation>
    <scope>NUCLEOTIDE SEQUENCE [LARGE SCALE GENOMIC DNA]</scope>
    <source>
        <strain evidence="2 3">LFN0009</strain>
    </source>
</reference>
<name>A0A8H6MQS1_9PEZI</name>
<protein>
    <submittedName>
        <fullName evidence="2">Nuclear pore protein-like protein</fullName>
    </submittedName>
</protein>
<keyword evidence="3" id="KW-1185">Reference proteome</keyword>
<dbReference type="Proteomes" id="UP000652219">
    <property type="component" value="Unassembled WGS sequence"/>
</dbReference>
<gene>
    <name evidence="2" type="ORF">CSOJ01_09888</name>
</gene>